<keyword evidence="3" id="KW-1185">Reference proteome</keyword>
<dbReference type="AlphaFoldDB" id="A0AA41UFM3"/>
<dbReference type="NCBIfam" id="NF005743">
    <property type="entry name" value="PRK07567.1"/>
    <property type="match status" value="1"/>
</dbReference>
<sequence length="244" mass="26166">MKPFLLLATRPEDEAADDEYEGFLSAGGLTPDELHRVRLEADLLPPIRLDDYSGIIVGGSPFNAGDPEATKSAVQVRVEAELQPLLDLVVARDFPFLGACYGIGLLTAHGGGVVDGTWPEDAGPTRVSLTGDGAADPLFGILDPDFEAFVGHKEACTVLPPGAVLLATGENCPVQAFRVGRNVYATQFHPELTNASILTRIRIYRDNGYFKPDALTEVIANITAATVTQPANLMRAFVRRFGTE</sequence>
<name>A0AA41UFM3_9MICO</name>
<dbReference type="Gene3D" id="3.40.50.880">
    <property type="match status" value="1"/>
</dbReference>
<evidence type="ECO:0000313" key="2">
    <source>
        <dbReference type="EMBL" id="MCI4658778.1"/>
    </source>
</evidence>
<dbReference type="InterPro" id="IPR017926">
    <property type="entry name" value="GATASE"/>
</dbReference>
<dbReference type="PROSITE" id="PS51273">
    <property type="entry name" value="GATASE_TYPE_1"/>
    <property type="match status" value="1"/>
</dbReference>
<dbReference type="GO" id="GO:0005829">
    <property type="term" value="C:cytosol"/>
    <property type="evidence" value="ECO:0007669"/>
    <property type="project" value="TreeGrafter"/>
</dbReference>
<accession>A0AA41UFM3</accession>
<dbReference type="EMBL" id="JALGAR010000003">
    <property type="protein sequence ID" value="MCI4658778.1"/>
    <property type="molecule type" value="Genomic_DNA"/>
</dbReference>
<evidence type="ECO:0000259" key="1">
    <source>
        <dbReference type="Pfam" id="PF00117"/>
    </source>
</evidence>
<protein>
    <submittedName>
        <fullName evidence="2">Glutamine amidotransferase</fullName>
    </submittedName>
</protein>
<evidence type="ECO:0000313" key="3">
    <source>
        <dbReference type="Proteomes" id="UP001165341"/>
    </source>
</evidence>
<reference evidence="2" key="1">
    <citation type="submission" date="2022-03" db="EMBL/GenBank/DDBJ databases">
        <title>Cryobacterium sp. nov. strain ZS14-85, isolated from Antarctic soil.</title>
        <authorList>
            <person name="Li J."/>
            <person name="Niu G."/>
        </authorList>
    </citation>
    <scope>NUCLEOTIDE SEQUENCE</scope>
    <source>
        <strain evidence="2">ZS14-85</strain>
    </source>
</reference>
<dbReference type="PANTHER" id="PTHR42695:SF5">
    <property type="entry name" value="GLUTAMINE AMIDOTRANSFERASE YLR126C-RELATED"/>
    <property type="match status" value="1"/>
</dbReference>
<comment type="caution">
    <text evidence="2">The sequence shown here is derived from an EMBL/GenBank/DDBJ whole genome shotgun (WGS) entry which is preliminary data.</text>
</comment>
<gene>
    <name evidence="2" type="ORF">MQH31_13280</name>
</gene>
<dbReference type="SUPFAM" id="SSF52317">
    <property type="entry name" value="Class I glutamine amidotransferase-like"/>
    <property type="match status" value="1"/>
</dbReference>
<dbReference type="InterPro" id="IPR029062">
    <property type="entry name" value="Class_I_gatase-like"/>
</dbReference>
<proteinExistence type="predicted"/>
<dbReference type="CDD" id="cd01741">
    <property type="entry name" value="GATase1_1"/>
    <property type="match status" value="1"/>
</dbReference>
<dbReference type="Proteomes" id="UP001165341">
    <property type="component" value="Unassembled WGS sequence"/>
</dbReference>
<feature type="domain" description="Glutamine amidotransferase" evidence="1">
    <location>
        <begin position="49"/>
        <end position="193"/>
    </location>
</feature>
<dbReference type="RefSeq" id="WP_243012427.1">
    <property type="nucleotide sequence ID" value="NZ_JALGAR010000003.1"/>
</dbReference>
<dbReference type="Pfam" id="PF00117">
    <property type="entry name" value="GATase"/>
    <property type="match status" value="1"/>
</dbReference>
<keyword evidence="2" id="KW-0315">Glutamine amidotransferase</keyword>
<dbReference type="PANTHER" id="PTHR42695">
    <property type="entry name" value="GLUTAMINE AMIDOTRANSFERASE YLR126C-RELATED"/>
    <property type="match status" value="1"/>
</dbReference>
<dbReference type="InterPro" id="IPR044992">
    <property type="entry name" value="ChyE-like"/>
</dbReference>
<organism evidence="2 3">
    <name type="scientific">Cryobacterium zhongshanensis</name>
    <dbReference type="NCBI Taxonomy" id="2928153"/>
    <lineage>
        <taxon>Bacteria</taxon>
        <taxon>Bacillati</taxon>
        <taxon>Actinomycetota</taxon>
        <taxon>Actinomycetes</taxon>
        <taxon>Micrococcales</taxon>
        <taxon>Microbacteriaceae</taxon>
        <taxon>Cryobacterium</taxon>
    </lineage>
</organism>